<keyword evidence="6" id="KW-0325">Glycoprotein</keyword>
<evidence type="ECO:0000256" key="3">
    <source>
        <dbReference type="ARBA" id="ARBA00022622"/>
    </source>
</evidence>
<dbReference type="OrthoDB" id="2587363at2759"/>
<keyword evidence="11" id="KW-1185">Reference proteome</keyword>
<keyword evidence="4" id="KW-0732">Signal</keyword>
<evidence type="ECO:0000256" key="5">
    <source>
        <dbReference type="ARBA" id="ARBA00023136"/>
    </source>
</evidence>
<evidence type="ECO:0000256" key="4">
    <source>
        <dbReference type="ARBA" id="ARBA00022729"/>
    </source>
</evidence>
<dbReference type="EMBL" id="CAJVRL010000090">
    <property type="protein sequence ID" value="CAG8959209.1"/>
    <property type="molecule type" value="Genomic_DNA"/>
</dbReference>
<evidence type="ECO:0000256" key="8">
    <source>
        <dbReference type="SAM" id="Phobius"/>
    </source>
</evidence>
<keyword evidence="7" id="KW-0449">Lipoprotein</keyword>
<reference evidence="10" key="1">
    <citation type="submission" date="2021-07" db="EMBL/GenBank/DDBJ databases">
        <authorList>
            <person name="Durling M."/>
        </authorList>
    </citation>
    <scope>NUCLEOTIDE SEQUENCE</scope>
</reference>
<feature type="transmembrane region" description="Helical" evidence="8">
    <location>
        <begin position="218"/>
        <end position="240"/>
    </location>
</feature>
<evidence type="ECO:0000313" key="10">
    <source>
        <dbReference type="EMBL" id="CAG8959209.1"/>
    </source>
</evidence>
<keyword evidence="5 8" id="KW-0472">Membrane</keyword>
<accession>A0A9N9PM51</accession>
<proteinExistence type="predicted"/>
<keyword evidence="2" id="KW-1003">Cell membrane</keyword>
<protein>
    <recommendedName>
        <fullName evidence="9">Copper acquisition factor BIM1-like domain-containing protein</fullName>
    </recommendedName>
</protein>
<keyword evidence="8" id="KW-0812">Transmembrane</keyword>
<comment type="subcellular location">
    <subcellularLocation>
        <location evidence="1">Cell membrane</location>
        <topology evidence="1">Lipid-anchor</topology>
        <topology evidence="1">GPI-anchor</topology>
    </subcellularLocation>
</comment>
<dbReference type="Proteomes" id="UP000696280">
    <property type="component" value="Unassembled WGS sequence"/>
</dbReference>
<dbReference type="InterPro" id="IPR046530">
    <property type="entry name" value="BIM1-like_dom"/>
</dbReference>
<organism evidence="10 11">
    <name type="scientific">Hymenoscyphus fraxineus</name>
    <dbReference type="NCBI Taxonomy" id="746836"/>
    <lineage>
        <taxon>Eukaryota</taxon>
        <taxon>Fungi</taxon>
        <taxon>Dikarya</taxon>
        <taxon>Ascomycota</taxon>
        <taxon>Pezizomycotina</taxon>
        <taxon>Leotiomycetes</taxon>
        <taxon>Helotiales</taxon>
        <taxon>Helotiaceae</taxon>
        <taxon>Hymenoscyphus</taxon>
    </lineage>
</organism>
<dbReference type="GO" id="GO:0098552">
    <property type="term" value="C:side of membrane"/>
    <property type="evidence" value="ECO:0007669"/>
    <property type="project" value="UniProtKB-KW"/>
</dbReference>
<evidence type="ECO:0000256" key="7">
    <source>
        <dbReference type="ARBA" id="ARBA00023288"/>
    </source>
</evidence>
<evidence type="ECO:0000313" key="11">
    <source>
        <dbReference type="Proteomes" id="UP000696280"/>
    </source>
</evidence>
<sequence length="276" mass="28928">MKCTSRLSVLETSKQPSKMFSNILSVAATAALISVSVAHTEPHAAGAQGSVMGPVAFLWPADRPWSADADNTAPCGSSAGVGTRTQFPLDNGAVSLSIAEEAYQVAFRIAYNNDPLTVSDFSEQIVHTVEEVDPGHQCYRVPSTPMNITPGQNATIQLEYWSSYQDGPRQSFYACADVTLVDASAFVGSIPCFNVTSTDFEPPVSASKDDGLSTGAKAGIAVGSIVGGLGLLGAIAFVLFRKRSKAKRDLEATNQFSVGEKQRAASIASGETQVAA</sequence>
<dbReference type="CDD" id="cd21176">
    <property type="entry name" value="LPMO_auxiliary-like"/>
    <property type="match status" value="1"/>
</dbReference>
<dbReference type="PANTHER" id="PTHR34992">
    <property type="entry name" value="HYPHAL ANASTAMOSIS-7 PROTEIN"/>
    <property type="match status" value="1"/>
</dbReference>
<dbReference type="Pfam" id="PF20238">
    <property type="entry name" value="BIM1-like_dom"/>
    <property type="match status" value="1"/>
</dbReference>
<evidence type="ECO:0000256" key="6">
    <source>
        <dbReference type="ARBA" id="ARBA00023180"/>
    </source>
</evidence>
<comment type="caution">
    <text evidence="10">The sequence shown here is derived from an EMBL/GenBank/DDBJ whole genome shotgun (WGS) entry which is preliminary data.</text>
</comment>
<dbReference type="AlphaFoldDB" id="A0A9N9PM51"/>
<keyword evidence="3" id="KW-0336">GPI-anchor</keyword>
<evidence type="ECO:0000256" key="1">
    <source>
        <dbReference type="ARBA" id="ARBA00004609"/>
    </source>
</evidence>
<evidence type="ECO:0000259" key="9">
    <source>
        <dbReference type="Pfam" id="PF20238"/>
    </source>
</evidence>
<dbReference type="PANTHER" id="PTHR34992:SF5">
    <property type="entry name" value="ANCHORED PROTEIN, PUTATIVE (AFU_ORTHOLOGUE AFUA_6G02800)-RELATED"/>
    <property type="match status" value="1"/>
</dbReference>
<keyword evidence="8" id="KW-1133">Transmembrane helix</keyword>
<dbReference type="InterPro" id="IPR046936">
    <property type="entry name" value="BIM1-like"/>
</dbReference>
<dbReference type="GO" id="GO:0005886">
    <property type="term" value="C:plasma membrane"/>
    <property type="evidence" value="ECO:0007669"/>
    <property type="project" value="UniProtKB-SubCell"/>
</dbReference>
<feature type="domain" description="Copper acquisition factor BIM1-like" evidence="9">
    <location>
        <begin position="52"/>
        <end position="196"/>
    </location>
</feature>
<gene>
    <name evidence="10" type="ORF">HYFRA_00012567</name>
</gene>
<name>A0A9N9PM51_9HELO</name>
<evidence type="ECO:0000256" key="2">
    <source>
        <dbReference type="ARBA" id="ARBA00022475"/>
    </source>
</evidence>